<feature type="region of interest" description="Disordered" evidence="3">
    <location>
        <begin position="1"/>
        <end position="49"/>
    </location>
</feature>
<evidence type="ECO:0000256" key="1">
    <source>
        <dbReference type="ARBA" id="ARBA00023015"/>
    </source>
</evidence>
<accession>A0A1I7H0N2</accession>
<dbReference type="STRING" id="392015.SAMN05421543_103168"/>
<dbReference type="SUPFAM" id="SSF52540">
    <property type="entry name" value="P-loop containing nucleoside triphosphate hydrolases"/>
    <property type="match status" value="1"/>
</dbReference>
<dbReference type="SMART" id="SM01043">
    <property type="entry name" value="BTAD"/>
    <property type="match status" value="1"/>
</dbReference>
<keyword evidence="2" id="KW-0804">Transcription</keyword>
<dbReference type="InterPro" id="IPR051677">
    <property type="entry name" value="AfsR-DnrI-RedD_regulator"/>
</dbReference>
<dbReference type="OrthoDB" id="1137593at2"/>
<keyword evidence="6" id="KW-1185">Reference proteome</keyword>
<proteinExistence type="predicted"/>
<dbReference type="InterPro" id="IPR005158">
    <property type="entry name" value="BTAD"/>
</dbReference>
<evidence type="ECO:0000313" key="6">
    <source>
        <dbReference type="Proteomes" id="UP000183508"/>
    </source>
</evidence>
<dbReference type="PANTHER" id="PTHR35807:SF2">
    <property type="entry name" value="TRANSCRIPTIONAL ACTIVATOR DOMAIN"/>
    <property type="match status" value="1"/>
</dbReference>
<dbReference type="InterPro" id="IPR059106">
    <property type="entry name" value="WHD_MalT"/>
</dbReference>
<evidence type="ECO:0000256" key="2">
    <source>
        <dbReference type="ARBA" id="ARBA00023163"/>
    </source>
</evidence>
<dbReference type="InterPro" id="IPR027417">
    <property type="entry name" value="P-loop_NTPase"/>
</dbReference>
<gene>
    <name evidence="5" type="ORF">SAMN05421543_103168</name>
</gene>
<dbReference type="SUPFAM" id="SSF46894">
    <property type="entry name" value="C-terminal effector domain of the bipartite response regulators"/>
    <property type="match status" value="1"/>
</dbReference>
<dbReference type="Pfam" id="PF03704">
    <property type="entry name" value="BTAD"/>
    <property type="match status" value="1"/>
</dbReference>
<sequence>MDREHPDARRRGMEAPEERTPEPPQGRETAPSHGRGMEPPRGRGVELPRPRVMTMLSEIPDLPVTVVKAGAGYGKTTAVGAYVRQSGLRVQWLTVREGDRYGVRFVGRVLDATLPDEVPVAEAERVRHAAESPLLWTASARWAAELAAAYVHDDTLLVFDDFHLLDEEAALLQWFDAWLRDLPPHVHVVLLTRTRPTLPWVDALTLRGDVLWVREKELAFTADEVGFLFHGVVADDPGLPALERSQVDWLLRRTGGMALVLAMLLRDWRQHRSFERLQAALADRTPIPAQVLRLFTGPLTAEQRAFLQRASVFSPIDPDLCDAALGRRDSARLLAGLERRGHIAIAEGGQGYELHPLVRETLTAGLDPEERRGLVERAIRWYSDRGELDRALRYVFALEDEARIADLLLPHIPGHLERGRVSTVQDWLDRLSDATISASPGLLWARAEVARHANRYQEAQASFAAARSLAAARGDRKALAQVETGLARLYLDTIQPARAALHIREARAHVDREDVQGRIAIAQLAFENSINQGRLRRAERLLAALRQLEGASPPDNNSDARLLLRTGRLQETVAVLRPRADGDPADGRSALSHREATLLLALVHAMLGEADKAREQAERAHRVGHTLQSPFVSAVGFIRLGHAFHLQEPRSDAALHAYQEAVARMDEMQVPRGKSEALLGLCLSHGYRGQFALARMYAQESIEIASAAGDLWMASLVRVGFGQSAVMAGQFAQAVEALRRCRDDFGLCGDPFLRLVSQIWLALALYRAGDRAWGMALASALWDTGRLGAWFLWERPTFFGLRDVAAVVPMLQVFRQREIDPDGDSDTRHGTGRWVRAAVRILERTGCLDVEHHPGYTLRVRTLGGFSVWRGFSEIPHKEWQRDKARKLFQLLLTNRGTLLHREEICERLWPEADPETAERDFKVALHALSNVIDPGRPGRGPSVFLVRRGALYGLTEAAWLEVDRDVFLACLREAAGEPDEVRRREVLARALAVWQGEYLPEVRYEPWCDSERDRLRMLFVDACVTFARLCCGQQRFAEAIAACERATAVEPAWEEAYVWWMQAAAGLFNRPLVMQVYRTCERVLRQELGVAPMASTRAVYEALVCRWG</sequence>
<dbReference type="InterPro" id="IPR036388">
    <property type="entry name" value="WH-like_DNA-bd_sf"/>
</dbReference>
<dbReference type="RefSeq" id="WP_139234556.1">
    <property type="nucleotide sequence ID" value="NZ_FPBV01000003.1"/>
</dbReference>
<dbReference type="PANTHER" id="PTHR35807">
    <property type="entry name" value="TRANSCRIPTIONAL REGULATOR REDD-RELATED"/>
    <property type="match status" value="1"/>
</dbReference>
<dbReference type="Proteomes" id="UP000183508">
    <property type="component" value="Unassembled WGS sequence"/>
</dbReference>
<dbReference type="InterPro" id="IPR016032">
    <property type="entry name" value="Sig_transdc_resp-reg_C-effctor"/>
</dbReference>
<dbReference type="SUPFAM" id="SSF48452">
    <property type="entry name" value="TPR-like"/>
    <property type="match status" value="2"/>
</dbReference>
<name>A0A1I7H0N2_9BACL</name>
<dbReference type="SMART" id="SM00028">
    <property type="entry name" value="TPR"/>
    <property type="match status" value="5"/>
</dbReference>
<dbReference type="Gene3D" id="1.25.40.10">
    <property type="entry name" value="Tetratricopeptide repeat domain"/>
    <property type="match status" value="3"/>
</dbReference>
<dbReference type="InterPro" id="IPR011990">
    <property type="entry name" value="TPR-like_helical_dom_sf"/>
</dbReference>
<organism evidence="5 6">
    <name type="scientific">Alicyclobacillus macrosporangiidus</name>
    <dbReference type="NCBI Taxonomy" id="392015"/>
    <lineage>
        <taxon>Bacteria</taxon>
        <taxon>Bacillati</taxon>
        <taxon>Bacillota</taxon>
        <taxon>Bacilli</taxon>
        <taxon>Bacillales</taxon>
        <taxon>Alicyclobacillaceae</taxon>
        <taxon>Alicyclobacillus</taxon>
    </lineage>
</organism>
<reference evidence="6" key="1">
    <citation type="submission" date="2016-10" db="EMBL/GenBank/DDBJ databases">
        <authorList>
            <person name="Varghese N."/>
        </authorList>
    </citation>
    <scope>NUCLEOTIDE SEQUENCE [LARGE SCALE GENOMIC DNA]</scope>
    <source>
        <strain evidence="6">DSM 17980</strain>
    </source>
</reference>
<dbReference type="GO" id="GO:0006355">
    <property type="term" value="P:regulation of DNA-templated transcription"/>
    <property type="evidence" value="ECO:0007669"/>
    <property type="project" value="InterPro"/>
</dbReference>
<dbReference type="AlphaFoldDB" id="A0A1I7H0N2"/>
<protein>
    <submittedName>
        <fullName evidence="5">ATP-, maltotriose-and DNA-dependent transcriptional regulator MalT</fullName>
    </submittedName>
</protein>
<evidence type="ECO:0000259" key="4">
    <source>
        <dbReference type="SMART" id="SM01043"/>
    </source>
</evidence>
<dbReference type="GO" id="GO:0003677">
    <property type="term" value="F:DNA binding"/>
    <property type="evidence" value="ECO:0007669"/>
    <property type="project" value="InterPro"/>
</dbReference>
<evidence type="ECO:0000313" key="5">
    <source>
        <dbReference type="EMBL" id="SFU54271.1"/>
    </source>
</evidence>
<evidence type="ECO:0000256" key="3">
    <source>
        <dbReference type="SAM" id="MobiDB-lite"/>
    </source>
</evidence>
<dbReference type="EMBL" id="FPBV01000003">
    <property type="protein sequence ID" value="SFU54271.1"/>
    <property type="molecule type" value="Genomic_DNA"/>
</dbReference>
<dbReference type="Pfam" id="PF25873">
    <property type="entry name" value="WHD_MalT"/>
    <property type="match status" value="1"/>
</dbReference>
<feature type="domain" description="Bacterial transcriptional activator" evidence="4">
    <location>
        <begin position="963"/>
        <end position="1105"/>
    </location>
</feature>
<keyword evidence="1" id="KW-0805">Transcription regulation</keyword>
<dbReference type="Gene3D" id="1.10.10.10">
    <property type="entry name" value="Winged helix-like DNA-binding domain superfamily/Winged helix DNA-binding domain"/>
    <property type="match status" value="1"/>
</dbReference>
<feature type="compositionally biased region" description="Basic and acidic residues" evidence="3">
    <location>
        <begin position="1"/>
        <end position="21"/>
    </location>
</feature>
<feature type="compositionally biased region" description="Basic and acidic residues" evidence="3">
    <location>
        <begin position="35"/>
        <end position="49"/>
    </location>
</feature>
<dbReference type="InterPro" id="IPR019734">
    <property type="entry name" value="TPR_rpt"/>
</dbReference>